<dbReference type="OrthoDB" id="427480at2759"/>
<feature type="domain" description="ABC1 atypical kinase-like" evidence="2">
    <location>
        <begin position="438"/>
        <end position="518"/>
    </location>
</feature>
<sequence>MRQLAITILRRTAYGIGGVTVTGMSAVAAYTSTDQGLGLKRELKFWGSVAPVVFDYWWHASSSSPFVKYQKFQSSTKQSVRDELSQQSITQNESSSSEENEIFFPVENSNNVDHTSTNDRTAAIYKELHQRNAPRILQIMLELGGLYIKLGQVLSATALPVPSDYRELFRTLQSSVPGHEEFEEVIKPTLEKELGPIDDIFESIEEVPCGSASIGQAHKAILKRHHVGDGSNQEAEVIIKVQYPDAKWKIPADIRCVGEFLQMCVFFGVADESAAKLSYDEFSRQFMAELDYEQERSNLEAVYKSSLDDSAPYKRRNVLVPKVYPNLCSKNVITMSYLPGPKFEEEARKQLESLGFDTSQGMRAVFRDLAKESTNISEEAPSPNKAMDSWRSWRMMFVETAGSFVGVDNIFLIARLWQEWADRHENALSQTRMLEWTKEAIRSLFDVHGHQIFDQGLFNADSHPGNILIIQEENARDCSPKLGLIDFGQCKRLTLEERKKVAKLLVSVANNDSDDIVAKHFRDLGIKTKNDSTKFLGQFARLMFGPFKPEHLKHEWHRSLHELDQVVYFPNELSMVHRTSMLLRGLAMSFQINVSVGELWCDHALAALQS</sequence>
<dbReference type="CDD" id="cd05121">
    <property type="entry name" value="ABC1_ADCK3-like"/>
    <property type="match status" value="1"/>
</dbReference>
<keyword evidence="1" id="KW-0472">Membrane</keyword>
<dbReference type="AlphaFoldDB" id="A0A9K3LXK0"/>
<dbReference type="InterPro" id="IPR004147">
    <property type="entry name" value="ABC1_dom"/>
</dbReference>
<reference evidence="3" key="2">
    <citation type="submission" date="2021-04" db="EMBL/GenBank/DDBJ databases">
        <authorList>
            <person name="Podell S."/>
        </authorList>
    </citation>
    <scope>NUCLEOTIDE SEQUENCE</scope>
    <source>
        <strain evidence="3">Hildebrandi</strain>
    </source>
</reference>
<organism evidence="3 4">
    <name type="scientific">Nitzschia inconspicua</name>
    <dbReference type="NCBI Taxonomy" id="303405"/>
    <lineage>
        <taxon>Eukaryota</taxon>
        <taxon>Sar</taxon>
        <taxon>Stramenopiles</taxon>
        <taxon>Ochrophyta</taxon>
        <taxon>Bacillariophyta</taxon>
        <taxon>Bacillariophyceae</taxon>
        <taxon>Bacillariophycidae</taxon>
        <taxon>Bacillariales</taxon>
        <taxon>Bacillariaceae</taxon>
        <taxon>Nitzschia</taxon>
    </lineage>
</organism>
<proteinExistence type="predicted"/>
<dbReference type="PANTHER" id="PTHR43173:SF34">
    <property type="entry name" value="ABC1 ATYPICAL KINASE-LIKE DOMAIN-CONTAINING PROTEIN"/>
    <property type="match status" value="1"/>
</dbReference>
<dbReference type="EMBL" id="JAGRRH010000006">
    <property type="protein sequence ID" value="KAG7368916.1"/>
    <property type="molecule type" value="Genomic_DNA"/>
</dbReference>
<keyword evidence="4" id="KW-1185">Reference proteome</keyword>
<evidence type="ECO:0000313" key="3">
    <source>
        <dbReference type="EMBL" id="KAG7368916.1"/>
    </source>
</evidence>
<accession>A0A9K3LXK0</accession>
<keyword evidence="1" id="KW-1133">Transmembrane helix</keyword>
<feature type="domain" description="ABC1 atypical kinase-like" evidence="2">
    <location>
        <begin position="172"/>
        <end position="346"/>
    </location>
</feature>
<evidence type="ECO:0000259" key="2">
    <source>
        <dbReference type="Pfam" id="PF03109"/>
    </source>
</evidence>
<dbReference type="PANTHER" id="PTHR43173">
    <property type="entry name" value="ABC1 FAMILY PROTEIN"/>
    <property type="match status" value="1"/>
</dbReference>
<name>A0A9K3LXK0_9STRA</name>
<dbReference type="InterPro" id="IPR051130">
    <property type="entry name" value="Mito_struct-func_regulator"/>
</dbReference>
<keyword evidence="1" id="KW-0812">Transmembrane</keyword>
<feature type="transmembrane region" description="Helical" evidence="1">
    <location>
        <begin position="12"/>
        <end position="31"/>
    </location>
</feature>
<comment type="caution">
    <text evidence="3">The sequence shown here is derived from an EMBL/GenBank/DDBJ whole genome shotgun (WGS) entry which is preliminary data.</text>
</comment>
<dbReference type="Proteomes" id="UP000693970">
    <property type="component" value="Unassembled WGS sequence"/>
</dbReference>
<reference evidence="3" key="1">
    <citation type="journal article" date="2021" name="Sci. Rep.">
        <title>Diploid genomic architecture of Nitzschia inconspicua, an elite biomass production diatom.</title>
        <authorList>
            <person name="Oliver A."/>
            <person name="Podell S."/>
            <person name="Pinowska A."/>
            <person name="Traller J.C."/>
            <person name="Smith S.R."/>
            <person name="McClure R."/>
            <person name="Beliaev A."/>
            <person name="Bohutskyi P."/>
            <person name="Hill E.A."/>
            <person name="Rabines A."/>
            <person name="Zheng H."/>
            <person name="Allen L.Z."/>
            <person name="Kuo A."/>
            <person name="Grigoriev I.V."/>
            <person name="Allen A.E."/>
            <person name="Hazlebeck D."/>
            <person name="Allen E.E."/>
        </authorList>
    </citation>
    <scope>NUCLEOTIDE SEQUENCE</scope>
    <source>
        <strain evidence="3">Hildebrandi</strain>
    </source>
</reference>
<evidence type="ECO:0000256" key="1">
    <source>
        <dbReference type="SAM" id="Phobius"/>
    </source>
</evidence>
<gene>
    <name evidence="3" type="ORF">IV203_031659</name>
</gene>
<protein>
    <submittedName>
        <fullName evidence="3">ABC1 family-domain containing protein</fullName>
    </submittedName>
</protein>
<dbReference type="Pfam" id="PF03109">
    <property type="entry name" value="ABC1"/>
    <property type="match status" value="2"/>
</dbReference>
<evidence type="ECO:0000313" key="4">
    <source>
        <dbReference type="Proteomes" id="UP000693970"/>
    </source>
</evidence>